<reference evidence="7" key="2">
    <citation type="journal article" date="2023" name="Front. Microbiol.">
        <title>Ralstonia chuxiongensis sp. nov., Ralstonia mojiangensis sp. nov., and Ralstonia soli sp. nov., isolated from tobacco fields, are three novel species in the family Burkholderiaceae.</title>
        <authorList>
            <person name="Lu C.H."/>
            <person name="Zhang Y.Y."/>
            <person name="Jiang N."/>
            <person name="Chen W."/>
            <person name="Shao X."/>
            <person name="Zhao Z.M."/>
            <person name="Lu W.L."/>
            <person name="Hu X."/>
            <person name="Xi Y.X."/>
            <person name="Zou S.Y."/>
            <person name="Wei Q.J."/>
            <person name="Lin Z.L."/>
            <person name="Gong L."/>
            <person name="Gai X.T."/>
            <person name="Zhang L.Q."/>
            <person name="Li J.Y."/>
            <person name="Jin Y."/>
            <person name="Xia Z.Y."/>
        </authorList>
    </citation>
    <scope>NUCLEOTIDE SEQUENCE</scope>
    <source>
        <strain evidence="7">21MJYT02-11</strain>
    </source>
</reference>
<evidence type="ECO:0000313" key="8">
    <source>
        <dbReference type="Proteomes" id="UP001162811"/>
    </source>
</evidence>
<protein>
    <submittedName>
        <fullName evidence="7">Cytochrome c</fullName>
    </submittedName>
</protein>
<evidence type="ECO:0000256" key="3">
    <source>
        <dbReference type="ARBA" id="ARBA00023004"/>
    </source>
</evidence>
<dbReference type="InterPro" id="IPR009056">
    <property type="entry name" value="Cyt_c-like_dom"/>
</dbReference>
<evidence type="ECO:0000256" key="1">
    <source>
        <dbReference type="ARBA" id="ARBA00022617"/>
    </source>
</evidence>
<evidence type="ECO:0000256" key="4">
    <source>
        <dbReference type="PROSITE-ProRule" id="PRU00433"/>
    </source>
</evidence>
<feature type="chain" id="PRO_5045405596" evidence="5">
    <location>
        <begin position="25"/>
        <end position="115"/>
    </location>
</feature>
<dbReference type="Pfam" id="PF13442">
    <property type="entry name" value="Cytochrome_CBB3"/>
    <property type="match status" value="1"/>
</dbReference>
<feature type="domain" description="Cytochrome c" evidence="6">
    <location>
        <begin position="37"/>
        <end position="113"/>
    </location>
</feature>
<dbReference type="InterPro" id="IPR050597">
    <property type="entry name" value="Cytochrome_c_Oxidase_Subunit"/>
</dbReference>
<evidence type="ECO:0000313" key="7">
    <source>
        <dbReference type="EMBL" id="MCO5401716.1"/>
    </source>
</evidence>
<evidence type="ECO:0000256" key="5">
    <source>
        <dbReference type="SAM" id="SignalP"/>
    </source>
</evidence>
<name>A0ABT1AU63_9RALS</name>
<organism evidence="7 8">
    <name type="scientific">Ralstonia soli</name>
    <dbReference type="NCBI Taxonomy" id="2953896"/>
    <lineage>
        <taxon>Bacteria</taxon>
        <taxon>Pseudomonadati</taxon>
        <taxon>Pseudomonadota</taxon>
        <taxon>Betaproteobacteria</taxon>
        <taxon>Burkholderiales</taxon>
        <taxon>Burkholderiaceae</taxon>
        <taxon>Ralstonia</taxon>
    </lineage>
</organism>
<evidence type="ECO:0000256" key="2">
    <source>
        <dbReference type="ARBA" id="ARBA00022723"/>
    </source>
</evidence>
<gene>
    <name evidence="7" type="ORF">NG900_26235</name>
</gene>
<dbReference type="PANTHER" id="PTHR33751">
    <property type="entry name" value="CBB3-TYPE CYTOCHROME C OXIDASE SUBUNIT FIXP"/>
    <property type="match status" value="1"/>
</dbReference>
<sequence length="115" mass="12414">MTFKINRYLALGAALLSVAGSALAMGGSSAGSPNETPEVRKGRILYDQACYKCHGPGAVSGGTIPDLRRFKGNDDEFLATVREGRVPRGMPSWKEFLNDDEIRAIRAFVKSVPVN</sequence>
<keyword evidence="5" id="KW-0732">Signal</keyword>
<dbReference type="Gene3D" id="1.10.760.10">
    <property type="entry name" value="Cytochrome c-like domain"/>
    <property type="match status" value="1"/>
</dbReference>
<accession>A0ABT1AU63</accession>
<dbReference type="SUPFAM" id="SSF46626">
    <property type="entry name" value="Cytochrome c"/>
    <property type="match status" value="1"/>
</dbReference>
<dbReference type="PROSITE" id="PS51007">
    <property type="entry name" value="CYTC"/>
    <property type="match status" value="1"/>
</dbReference>
<keyword evidence="8" id="KW-1185">Reference proteome</keyword>
<dbReference type="RefSeq" id="WP_252685284.1">
    <property type="nucleotide sequence ID" value="NZ_JAMXHT010000017.1"/>
</dbReference>
<reference evidence="7" key="1">
    <citation type="submission" date="2022-06" db="EMBL/GenBank/DDBJ databases">
        <authorList>
            <person name="Lu C.-H."/>
        </authorList>
    </citation>
    <scope>NUCLEOTIDE SEQUENCE</scope>
    <source>
        <strain evidence="7">21MJYT02-11</strain>
    </source>
</reference>
<evidence type="ECO:0000259" key="6">
    <source>
        <dbReference type="PROSITE" id="PS51007"/>
    </source>
</evidence>
<keyword evidence="3 4" id="KW-0408">Iron</keyword>
<dbReference type="PANTHER" id="PTHR33751:SF13">
    <property type="entry name" value="CYTOCHROME BC1 COMPLEX CYTOCHROME C SUBUNIT"/>
    <property type="match status" value="1"/>
</dbReference>
<dbReference type="EMBL" id="JAMXHT010000017">
    <property type="protein sequence ID" value="MCO5401716.1"/>
    <property type="molecule type" value="Genomic_DNA"/>
</dbReference>
<proteinExistence type="predicted"/>
<keyword evidence="2 4" id="KW-0479">Metal-binding</keyword>
<comment type="caution">
    <text evidence="7">The sequence shown here is derived from an EMBL/GenBank/DDBJ whole genome shotgun (WGS) entry which is preliminary data.</text>
</comment>
<dbReference type="InterPro" id="IPR036909">
    <property type="entry name" value="Cyt_c-like_dom_sf"/>
</dbReference>
<dbReference type="Proteomes" id="UP001162811">
    <property type="component" value="Unassembled WGS sequence"/>
</dbReference>
<feature type="signal peptide" evidence="5">
    <location>
        <begin position="1"/>
        <end position="24"/>
    </location>
</feature>
<keyword evidence="1 4" id="KW-0349">Heme</keyword>